<sequence length="148" mass="16781">MAEVLGVVASGISVAQIAGNVASTIVKLKRYWDQLKEAPAEIAYLLREIESLGLIISHIRNDQARQMFPPLVFDNMCVQQSLKLCMEGADELTSLVEELAEKIEGKTGWRKRTASVKVVLRKEDIKRLKRRMKNAIRLLTLSYQCHTR</sequence>
<reference evidence="1 2" key="1">
    <citation type="submission" date="2016-04" db="EMBL/GenBank/DDBJ databases">
        <title>A degradative enzymes factory behind the ericoid mycorrhizal symbiosis.</title>
        <authorList>
            <consortium name="DOE Joint Genome Institute"/>
            <person name="Martino E."/>
            <person name="Morin E."/>
            <person name="Grelet G."/>
            <person name="Kuo A."/>
            <person name="Kohler A."/>
            <person name="Daghino S."/>
            <person name="Barry K."/>
            <person name="Choi C."/>
            <person name="Cichocki N."/>
            <person name="Clum A."/>
            <person name="Copeland A."/>
            <person name="Hainaut M."/>
            <person name="Haridas S."/>
            <person name="Labutti K."/>
            <person name="Lindquist E."/>
            <person name="Lipzen A."/>
            <person name="Khouja H.-R."/>
            <person name="Murat C."/>
            <person name="Ohm R."/>
            <person name="Olson A."/>
            <person name="Spatafora J."/>
            <person name="Veneault-Fourrey C."/>
            <person name="Henrissat B."/>
            <person name="Grigoriev I."/>
            <person name="Martin F."/>
            <person name="Perotto S."/>
        </authorList>
    </citation>
    <scope>NUCLEOTIDE SEQUENCE [LARGE SCALE GENOMIC DNA]</scope>
    <source>
        <strain evidence="1 2">F</strain>
    </source>
</reference>
<name>A0A2J6REN3_HYAVF</name>
<proteinExistence type="predicted"/>
<gene>
    <name evidence="1" type="ORF">L207DRAFT_433781</name>
</gene>
<evidence type="ECO:0000313" key="1">
    <source>
        <dbReference type="EMBL" id="PMD36966.1"/>
    </source>
</evidence>
<accession>A0A2J6REN3</accession>
<evidence type="ECO:0008006" key="3">
    <source>
        <dbReference type="Google" id="ProtNLM"/>
    </source>
</evidence>
<keyword evidence="2" id="KW-1185">Reference proteome</keyword>
<dbReference type="AlphaFoldDB" id="A0A2J6REN3"/>
<dbReference type="EMBL" id="KZ613950">
    <property type="protein sequence ID" value="PMD36966.1"/>
    <property type="molecule type" value="Genomic_DNA"/>
</dbReference>
<protein>
    <recommendedName>
        <fullName evidence="3">Fungal N-terminal domain-containing protein</fullName>
    </recommendedName>
</protein>
<evidence type="ECO:0000313" key="2">
    <source>
        <dbReference type="Proteomes" id="UP000235786"/>
    </source>
</evidence>
<dbReference type="Proteomes" id="UP000235786">
    <property type="component" value="Unassembled WGS sequence"/>
</dbReference>
<organism evidence="1 2">
    <name type="scientific">Hyaloscypha variabilis (strain UAMH 11265 / GT02V1 / F)</name>
    <name type="common">Meliniomyces variabilis</name>
    <dbReference type="NCBI Taxonomy" id="1149755"/>
    <lineage>
        <taxon>Eukaryota</taxon>
        <taxon>Fungi</taxon>
        <taxon>Dikarya</taxon>
        <taxon>Ascomycota</taxon>
        <taxon>Pezizomycotina</taxon>
        <taxon>Leotiomycetes</taxon>
        <taxon>Helotiales</taxon>
        <taxon>Hyaloscyphaceae</taxon>
        <taxon>Hyaloscypha</taxon>
        <taxon>Hyaloscypha variabilis</taxon>
    </lineage>
</organism>
<dbReference type="OrthoDB" id="3200163at2759"/>